<dbReference type="SUPFAM" id="SSF53137">
    <property type="entry name" value="Translational machinery components"/>
    <property type="match status" value="1"/>
</dbReference>
<protein>
    <recommendedName>
        <fullName evidence="3">Translational machinery protein</fullName>
    </recommendedName>
</protein>
<gene>
    <name evidence="1" type="ORF">ACFS25_14580</name>
</gene>
<evidence type="ECO:0008006" key="3">
    <source>
        <dbReference type="Google" id="ProtNLM"/>
    </source>
</evidence>
<evidence type="ECO:0000313" key="1">
    <source>
        <dbReference type="EMBL" id="MFD2935019.1"/>
    </source>
</evidence>
<sequence>MKTERRIGIWLDHSTANLMEFTRDPIETKTIESAFTYEEKEASLRKSESLMQHKEQHQESAYYKKLGALIRGYDEVVLFGPTEAKTELFNTLKDDHNFAAVKIDLQQTDKLTENQQHAFVKDYFSRH</sequence>
<dbReference type="RefSeq" id="WP_381502142.1">
    <property type="nucleotide sequence ID" value="NZ_JBHUOM010000010.1"/>
</dbReference>
<dbReference type="EMBL" id="JBHUOM010000010">
    <property type="protein sequence ID" value="MFD2935019.1"/>
    <property type="molecule type" value="Genomic_DNA"/>
</dbReference>
<organism evidence="1 2">
    <name type="scientific">Spirosoma flavum</name>
    <dbReference type="NCBI Taxonomy" id="2048557"/>
    <lineage>
        <taxon>Bacteria</taxon>
        <taxon>Pseudomonadati</taxon>
        <taxon>Bacteroidota</taxon>
        <taxon>Cytophagia</taxon>
        <taxon>Cytophagales</taxon>
        <taxon>Cytophagaceae</taxon>
        <taxon>Spirosoma</taxon>
    </lineage>
</organism>
<proteinExistence type="predicted"/>
<dbReference type="Proteomes" id="UP001597512">
    <property type="component" value="Unassembled WGS sequence"/>
</dbReference>
<accession>A0ABW6AHQ8</accession>
<reference evidence="2" key="1">
    <citation type="journal article" date="2019" name="Int. J. Syst. Evol. Microbiol.">
        <title>The Global Catalogue of Microorganisms (GCM) 10K type strain sequencing project: providing services to taxonomists for standard genome sequencing and annotation.</title>
        <authorList>
            <consortium name="The Broad Institute Genomics Platform"/>
            <consortium name="The Broad Institute Genome Sequencing Center for Infectious Disease"/>
            <person name="Wu L."/>
            <person name="Ma J."/>
        </authorList>
    </citation>
    <scope>NUCLEOTIDE SEQUENCE [LARGE SCALE GENOMIC DNA]</scope>
    <source>
        <strain evidence="2">KCTC 52490</strain>
    </source>
</reference>
<evidence type="ECO:0000313" key="2">
    <source>
        <dbReference type="Proteomes" id="UP001597512"/>
    </source>
</evidence>
<keyword evidence="2" id="KW-1185">Reference proteome</keyword>
<name>A0ABW6AHQ8_9BACT</name>
<comment type="caution">
    <text evidence="1">The sequence shown here is derived from an EMBL/GenBank/DDBJ whole genome shotgun (WGS) entry which is preliminary data.</text>
</comment>